<dbReference type="InterPro" id="IPR036390">
    <property type="entry name" value="WH_DNA-bd_sf"/>
</dbReference>
<protein>
    <submittedName>
        <fullName evidence="6">LysR family transcriptional regulator</fullName>
    </submittedName>
</protein>
<dbReference type="GO" id="GO:0043565">
    <property type="term" value="F:sequence-specific DNA binding"/>
    <property type="evidence" value="ECO:0007669"/>
    <property type="project" value="TreeGrafter"/>
</dbReference>
<keyword evidence="4" id="KW-0804">Transcription</keyword>
<dbReference type="Pfam" id="PF00126">
    <property type="entry name" value="HTH_1"/>
    <property type="match status" value="1"/>
</dbReference>
<evidence type="ECO:0000259" key="5">
    <source>
        <dbReference type="PROSITE" id="PS50931"/>
    </source>
</evidence>
<dbReference type="InterPro" id="IPR036388">
    <property type="entry name" value="WH-like_DNA-bd_sf"/>
</dbReference>
<feature type="domain" description="HTH lysR-type" evidence="5">
    <location>
        <begin position="1"/>
        <end position="59"/>
    </location>
</feature>
<comment type="similarity">
    <text evidence="1">Belongs to the LysR transcriptional regulatory family.</text>
</comment>
<keyword evidence="2" id="KW-0805">Transcription regulation</keyword>
<dbReference type="InterPro" id="IPR058163">
    <property type="entry name" value="LysR-type_TF_proteobact-type"/>
</dbReference>
<dbReference type="SUPFAM" id="SSF53850">
    <property type="entry name" value="Periplasmic binding protein-like II"/>
    <property type="match status" value="1"/>
</dbReference>
<evidence type="ECO:0000256" key="3">
    <source>
        <dbReference type="ARBA" id="ARBA00023125"/>
    </source>
</evidence>
<comment type="caution">
    <text evidence="6">The sequence shown here is derived from an EMBL/GenBank/DDBJ whole genome shotgun (WGS) entry which is preliminary data.</text>
</comment>
<dbReference type="CDD" id="cd08422">
    <property type="entry name" value="PBP2_CrgA_like"/>
    <property type="match status" value="1"/>
</dbReference>
<keyword evidence="7" id="KW-1185">Reference proteome</keyword>
<dbReference type="SUPFAM" id="SSF46785">
    <property type="entry name" value="Winged helix' DNA-binding domain"/>
    <property type="match status" value="1"/>
</dbReference>
<evidence type="ECO:0000256" key="4">
    <source>
        <dbReference type="ARBA" id="ARBA00023163"/>
    </source>
</evidence>
<evidence type="ECO:0000256" key="1">
    <source>
        <dbReference type="ARBA" id="ARBA00009437"/>
    </source>
</evidence>
<dbReference type="PANTHER" id="PTHR30537:SF35">
    <property type="entry name" value="TRANSCRIPTIONAL REGULATORY PROTEIN"/>
    <property type="match status" value="1"/>
</dbReference>
<gene>
    <name evidence="6" type="ORF">DWV00_00575</name>
</gene>
<dbReference type="GO" id="GO:0006351">
    <property type="term" value="P:DNA-templated transcription"/>
    <property type="evidence" value="ECO:0007669"/>
    <property type="project" value="TreeGrafter"/>
</dbReference>
<organism evidence="6 7">
    <name type="scientific">Trinickia dinghuensis</name>
    <dbReference type="NCBI Taxonomy" id="2291023"/>
    <lineage>
        <taxon>Bacteria</taxon>
        <taxon>Pseudomonadati</taxon>
        <taxon>Pseudomonadota</taxon>
        <taxon>Betaproteobacteria</taxon>
        <taxon>Burkholderiales</taxon>
        <taxon>Burkholderiaceae</taxon>
        <taxon>Trinickia</taxon>
    </lineage>
</organism>
<evidence type="ECO:0000256" key="2">
    <source>
        <dbReference type="ARBA" id="ARBA00023015"/>
    </source>
</evidence>
<dbReference type="Gene3D" id="1.10.10.10">
    <property type="entry name" value="Winged helix-like DNA-binding domain superfamily/Winged helix DNA-binding domain"/>
    <property type="match status" value="1"/>
</dbReference>
<dbReference type="PANTHER" id="PTHR30537">
    <property type="entry name" value="HTH-TYPE TRANSCRIPTIONAL REGULATOR"/>
    <property type="match status" value="1"/>
</dbReference>
<dbReference type="InterPro" id="IPR000847">
    <property type="entry name" value="LysR_HTH_N"/>
</dbReference>
<keyword evidence="3" id="KW-0238">DNA-binding</keyword>
<accession>A0A3D8K5Z5</accession>
<dbReference type="GO" id="GO:0003700">
    <property type="term" value="F:DNA-binding transcription factor activity"/>
    <property type="evidence" value="ECO:0007669"/>
    <property type="project" value="InterPro"/>
</dbReference>
<proteinExistence type="inferred from homology"/>
<evidence type="ECO:0000313" key="6">
    <source>
        <dbReference type="EMBL" id="RDV00336.1"/>
    </source>
</evidence>
<dbReference type="RefSeq" id="WP_115531604.1">
    <property type="nucleotide sequence ID" value="NZ_QRGA01000001.1"/>
</dbReference>
<dbReference type="EMBL" id="QRGA01000001">
    <property type="protein sequence ID" value="RDV00336.1"/>
    <property type="molecule type" value="Genomic_DNA"/>
</dbReference>
<name>A0A3D8K5Z5_9BURK</name>
<dbReference type="AlphaFoldDB" id="A0A3D8K5Z5"/>
<sequence length="294" mass="32248">MDQILSLRAFVATAEHGSFSAAARELAVVPSVITKRINELEAAIGAPLFNRTTRSVATTSLGADHLEQARQLLRELDELIGGPSARPEDIEGRLRVKVPTALATIRLRPAFGRFQQMYPKIDLEIALIDRYISPIEDGYDLAIGVVQLHPGGAVEEVLCPLRRVVCASPEYLSHKGVPAHPRALSDHDCMTFFPTQSEWVFEKEGTVVRLALRPKFTSNNWLLLRTAALQGNGLTLMPDYVAGDALKTGELVRVLADWTVPPGEIRAVIPKHRASDLALRALLDVLKEELADIG</sequence>
<dbReference type="Proteomes" id="UP000256838">
    <property type="component" value="Unassembled WGS sequence"/>
</dbReference>
<reference evidence="6 7" key="1">
    <citation type="submission" date="2018-08" db="EMBL/GenBank/DDBJ databases">
        <title>Paraburkholderia sp. DHOM06 isolated from forest soil.</title>
        <authorList>
            <person name="Gao Z.-H."/>
            <person name="Qiu L.-H."/>
        </authorList>
    </citation>
    <scope>NUCLEOTIDE SEQUENCE [LARGE SCALE GENOMIC DNA]</scope>
    <source>
        <strain evidence="6 7">DHOM06</strain>
    </source>
</reference>
<dbReference type="FunFam" id="1.10.10.10:FF:000001">
    <property type="entry name" value="LysR family transcriptional regulator"/>
    <property type="match status" value="1"/>
</dbReference>
<dbReference type="PROSITE" id="PS50931">
    <property type="entry name" value="HTH_LYSR"/>
    <property type="match status" value="1"/>
</dbReference>
<dbReference type="Gene3D" id="3.40.190.290">
    <property type="match status" value="1"/>
</dbReference>
<evidence type="ECO:0000313" key="7">
    <source>
        <dbReference type="Proteomes" id="UP000256838"/>
    </source>
</evidence>
<dbReference type="Pfam" id="PF03466">
    <property type="entry name" value="LysR_substrate"/>
    <property type="match status" value="1"/>
</dbReference>
<dbReference type="InterPro" id="IPR005119">
    <property type="entry name" value="LysR_subst-bd"/>
</dbReference>
<dbReference type="OrthoDB" id="9080899at2"/>